<comment type="caution">
    <text evidence="1">The sequence shown here is derived from an EMBL/GenBank/DDBJ whole genome shotgun (WGS) entry which is preliminary data.</text>
</comment>
<feature type="non-terminal residue" evidence="1">
    <location>
        <position position="222"/>
    </location>
</feature>
<name>A0ABN9PLL4_9DINO</name>
<protein>
    <submittedName>
        <fullName evidence="1">Uncharacterized protein</fullName>
    </submittedName>
</protein>
<evidence type="ECO:0000313" key="2">
    <source>
        <dbReference type="Proteomes" id="UP001189429"/>
    </source>
</evidence>
<keyword evidence="2" id="KW-1185">Reference proteome</keyword>
<dbReference type="Proteomes" id="UP001189429">
    <property type="component" value="Unassembled WGS sequence"/>
</dbReference>
<reference evidence="1" key="1">
    <citation type="submission" date="2023-10" db="EMBL/GenBank/DDBJ databases">
        <authorList>
            <person name="Chen Y."/>
            <person name="Shah S."/>
            <person name="Dougan E. K."/>
            <person name="Thang M."/>
            <person name="Chan C."/>
        </authorList>
    </citation>
    <scope>NUCLEOTIDE SEQUENCE [LARGE SCALE GENOMIC DNA]</scope>
</reference>
<feature type="non-terminal residue" evidence="1">
    <location>
        <position position="1"/>
    </location>
</feature>
<proteinExistence type="predicted"/>
<dbReference type="EMBL" id="CAUYUJ010001056">
    <property type="protein sequence ID" value="CAK0793930.1"/>
    <property type="molecule type" value="Genomic_DNA"/>
</dbReference>
<accession>A0ABN9PLL4</accession>
<sequence length="222" mass="24123">RARVSRLRKRAHRFCGPRLAFAKLTRIVRAGANPAGLRGASVVGAQDRILKQLRASVGESIFGAARGRSRTIGFTLSPAPLSEPTFVANFAPLAFWAAAVRHRWVSEGDMVLVFESLSKGGEPAWQQVNGPTGAMLATLRRLGWALLRWDRWETFTGLVVDLREYGARAVKALVDAGAKDALLRDLSIRGEALGTASQVALFLDCRSISTECKLCGHPWGSK</sequence>
<gene>
    <name evidence="1" type="ORF">PCOR1329_LOCUS4070</name>
</gene>
<evidence type="ECO:0000313" key="1">
    <source>
        <dbReference type="EMBL" id="CAK0793930.1"/>
    </source>
</evidence>
<organism evidence="1 2">
    <name type="scientific">Prorocentrum cordatum</name>
    <dbReference type="NCBI Taxonomy" id="2364126"/>
    <lineage>
        <taxon>Eukaryota</taxon>
        <taxon>Sar</taxon>
        <taxon>Alveolata</taxon>
        <taxon>Dinophyceae</taxon>
        <taxon>Prorocentrales</taxon>
        <taxon>Prorocentraceae</taxon>
        <taxon>Prorocentrum</taxon>
    </lineage>
</organism>